<protein>
    <submittedName>
        <fullName evidence="1">Uncharacterized protein</fullName>
    </submittedName>
</protein>
<comment type="caution">
    <text evidence="1">The sequence shown here is derived from an EMBL/GenBank/DDBJ whole genome shotgun (WGS) entry which is preliminary data.</text>
</comment>
<gene>
    <name evidence="1" type="ORF">WNY58_05990</name>
</gene>
<reference evidence="1 2" key="1">
    <citation type="submission" date="2024-03" db="EMBL/GenBank/DDBJ databases">
        <title>Community enrichment and isolation of bacterial strains for fucoidan degradation.</title>
        <authorList>
            <person name="Sichert A."/>
        </authorList>
    </citation>
    <scope>NUCLEOTIDE SEQUENCE [LARGE SCALE GENOMIC DNA]</scope>
    <source>
        <strain evidence="1 2">AS76</strain>
    </source>
</reference>
<dbReference type="Proteomes" id="UP001449225">
    <property type="component" value="Unassembled WGS sequence"/>
</dbReference>
<evidence type="ECO:0000313" key="1">
    <source>
        <dbReference type="EMBL" id="MEM5535938.1"/>
    </source>
</evidence>
<evidence type="ECO:0000313" key="2">
    <source>
        <dbReference type="Proteomes" id="UP001449225"/>
    </source>
</evidence>
<accession>A0ABU9TR03</accession>
<dbReference type="RefSeq" id="WP_067985286.1">
    <property type="nucleotide sequence ID" value="NZ_CAXBCE010000022.1"/>
</dbReference>
<sequence>MSQRTLWGKLRLAALITVLLVVALNTWLSQVRSTDWDTPLWVIIYPINSDQRADTQRYLNGLKPQHFSDIEAFINREAKRYGVTLERPIEVYLAPPLLSDPPKPPEKASILDSVIWSLRLRFWAWRHNSWEGPAADIQIYLRLFSPENRQVLEHSLGLQKGMVGVVNGFASETYQGQNDFVIVHELLHTLGATDKYDLHNNQPIWPEGYADPAQSPLLPQLSAEVMGGRIPIEKHFSVIPHSLKEVIVGRETAREINWIQTASAP</sequence>
<name>A0ABU9TR03_9GAMM</name>
<organism evidence="1 2">
    <name type="scientific">Neptuniibacter pectenicola</name>
    <dbReference type="NCBI Taxonomy" id="1806669"/>
    <lineage>
        <taxon>Bacteria</taxon>
        <taxon>Pseudomonadati</taxon>
        <taxon>Pseudomonadota</taxon>
        <taxon>Gammaproteobacteria</taxon>
        <taxon>Oceanospirillales</taxon>
        <taxon>Oceanospirillaceae</taxon>
        <taxon>Neptuniibacter</taxon>
    </lineage>
</organism>
<dbReference type="EMBL" id="JBBMRA010000004">
    <property type="protein sequence ID" value="MEM5535938.1"/>
    <property type="molecule type" value="Genomic_DNA"/>
</dbReference>
<proteinExistence type="predicted"/>
<keyword evidence="2" id="KW-1185">Reference proteome</keyword>